<organism evidence="2 3">
    <name type="scientific">Candidatus Accumulibacter affinis</name>
    <dbReference type="NCBI Taxonomy" id="2954384"/>
    <lineage>
        <taxon>Bacteria</taxon>
        <taxon>Pseudomonadati</taxon>
        <taxon>Pseudomonadota</taxon>
        <taxon>Betaproteobacteria</taxon>
        <taxon>Candidatus Accumulibacter</taxon>
    </lineage>
</organism>
<feature type="domain" description="HEPN AbiJ-N-terminal" evidence="1">
    <location>
        <begin position="3"/>
        <end position="158"/>
    </location>
</feature>
<evidence type="ECO:0000313" key="2">
    <source>
        <dbReference type="EMBL" id="MBK7955344.1"/>
    </source>
</evidence>
<reference evidence="2 3" key="1">
    <citation type="submission" date="2020-10" db="EMBL/GenBank/DDBJ databases">
        <title>Connecting structure to function with the recovery of over 1000 high-quality activated sludge metagenome-assembled genomes encoding full-length rRNA genes using long-read sequencing.</title>
        <authorList>
            <person name="Singleton C.M."/>
            <person name="Petriglieri F."/>
            <person name="Kristensen J.M."/>
            <person name="Kirkegaard R.H."/>
            <person name="Michaelsen T.Y."/>
            <person name="Andersen M.H."/>
            <person name="Karst S.M."/>
            <person name="Dueholm M.S."/>
            <person name="Nielsen P.H."/>
            <person name="Albertsen M."/>
        </authorList>
    </citation>
    <scope>NUCLEOTIDE SEQUENCE [LARGE SCALE GENOMIC DNA]</scope>
    <source>
        <strain evidence="2">Fred_18-Q3-R57-64_BAT3C.720</strain>
    </source>
</reference>
<dbReference type="InterPro" id="IPR049503">
    <property type="entry name" value="AbiJ_NTD4"/>
</dbReference>
<evidence type="ECO:0000313" key="3">
    <source>
        <dbReference type="Proteomes" id="UP000706151"/>
    </source>
</evidence>
<accession>A0A935TCQ7</accession>
<sequence>MKRLFTERHGTTKPRVAEVLDEVTRSALLTLLRARMDEEWFGLSFPQKCDDGHAYAGTDFTKLRATMDGYGLLWPKQEIDPDNPPPDGQIFDVIEFSYEYVAAALNPTFHSYMSHSHYAYDQETGRDKFAQDVNRIFERNGVAFALVEGEVTRLAPAVIDDLLAQTIFRTGDADLDAMLEAARQKFLNRALDVRRESLEKLWDAWERLKTLEPGKDKKASTKALLDRVTTELTFRDRLEQEANQLTDIGNTFMIRHTEKDKVPIGESAQVDYLFHRMFSLIHLLLRASRRGG</sequence>
<comment type="caution">
    <text evidence="2">The sequence shown here is derived from an EMBL/GenBank/DDBJ whole genome shotgun (WGS) entry which is preliminary data.</text>
</comment>
<name>A0A935TCQ7_9PROT</name>
<dbReference type="Pfam" id="PF18863">
    <property type="entry name" value="AbiJ_NTD4"/>
    <property type="match status" value="1"/>
</dbReference>
<dbReference type="EMBL" id="JADJOT010000010">
    <property type="protein sequence ID" value="MBK7955344.1"/>
    <property type="molecule type" value="Genomic_DNA"/>
</dbReference>
<protein>
    <recommendedName>
        <fullName evidence="1">HEPN AbiJ-N-terminal domain-containing protein</fullName>
    </recommendedName>
</protein>
<dbReference type="AlphaFoldDB" id="A0A935TCQ7"/>
<gene>
    <name evidence="2" type="ORF">IPK02_16135</name>
</gene>
<evidence type="ECO:0000259" key="1">
    <source>
        <dbReference type="Pfam" id="PF18863"/>
    </source>
</evidence>
<dbReference type="Proteomes" id="UP000706151">
    <property type="component" value="Unassembled WGS sequence"/>
</dbReference>
<proteinExistence type="predicted"/>